<dbReference type="AlphaFoldDB" id="A0A0D7B743"/>
<dbReference type="GO" id="GO:0071944">
    <property type="term" value="C:cell periphery"/>
    <property type="evidence" value="ECO:0007669"/>
    <property type="project" value="UniProtKB-ARBA"/>
</dbReference>
<evidence type="ECO:0000313" key="8">
    <source>
        <dbReference type="Proteomes" id="UP000054007"/>
    </source>
</evidence>
<dbReference type="GO" id="GO:0016020">
    <property type="term" value="C:membrane"/>
    <property type="evidence" value="ECO:0007669"/>
    <property type="project" value="UniProtKB-SubCell"/>
</dbReference>
<evidence type="ECO:0000256" key="4">
    <source>
        <dbReference type="ARBA" id="ARBA00023136"/>
    </source>
</evidence>
<name>A0A0D7B743_9AGAR</name>
<evidence type="ECO:0000256" key="6">
    <source>
        <dbReference type="SAM" id="Phobius"/>
    </source>
</evidence>
<evidence type="ECO:0000256" key="3">
    <source>
        <dbReference type="ARBA" id="ARBA00022989"/>
    </source>
</evidence>
<keyword evidence="2 6" id="KW-0812">Transmembrane</keyword>
<evidence type="ECO:0000313" key="7">
    <source>
        <dbReference type="EMBL" id="KIY66368.1"/>
    </source>
</evidence>
<dbReference type="PANTHER" id="PTHR15549:SF26">
    <property type="entry name" value="AXIAL BUDDING PATTERN PROTEIN 2-RELATED"/>
    <property type="match status" value="1"/>
</dbReference>
<dbReference type="PANTHER" id="PTHR15549">
    <property type="entry name" value="PAIRED IMMUNOGLOBULIN-LIKE TYPE 2 RECEPTOR"/>
    <property type="match status" value="1"/>
</dbReference>
<keyword evidence="8" id="KW-1185">Reference proteome</keyword>
<dbReference type="EMBL" id="KN880556">
    <property type="protein sequence ID" value="KIY66368.1"/>
    <property type="molecule type" value="Genomic_DNA"/>
</dbReference>
<evidence type="ECO:0000256" key="1">
    <source>
        <dbReference type="ARBA" id="ARBA00004167"/>
    </source>
</evidence>
<sequence length="313" mass="31658">MGEALGNVCTDDGGFLIQYLPSGYMYSGLGSTYATNCACNTVYYNLLSACAQCQGGSVDVWDNWSKNCTTTYSTFPNSIPDGSAIPHWAYLPLNNGTWDFASAQTDEGAEATFTGSHSASATASSTRTTSANSPSGSSSGSNGGSSNSKGSNHAGAIAGGVIGGVALLALIGLGFFLWRRNKAKKAKGTPETSFLGPNMTGTTYAHDGAGFAAPAPYDQHSTMSGAAPAKLYDPNDPSTFPSAFPAAGTPTNASFVGSGGASYPQQHTGSTYAPVAPDSPGPFGAPPNTFGGGPNRYSQNHGQGGAYSGAPEL</sequence>
<organism evidence="7 8">
    <name type="scientific">Cylindrobasidium torrendii FP15055 ss-10</name>
    <dbReference type="NCBI Taxonomy" id="1314674"/>
    <lineage>
        <taxon>Eukaryota</taxon>
        <taxon>Fungi</taxon>
        <taxon>Dikarya</taxon>
        <taxon>Basidiomycota</taxon>
        <taxon>Agaricomycotina</taxon>
        <taxon>Agaricomycetes</taxon>
        <taxon>Agaricomycetidae</taxon>
        <taxon>Agaricales</taxon>
        <taxon>Marasmiineae</taxon>
        <taxon>Physalacriaceae</taxon>
        <taxon>Cylindrobasidium</taxon>
    </lineage>
</organism>
<feature type="region of interest" description="Disordered" evidence="5">
    <location>
        <begin position="111"/>
        <end position="151"/>
    </location>
</feature>
<protein>
    <submittedName>
        <fullName evidence="7">Uncharacterized protein</fullName>
    </submittedName>
</protein>
<dbReference type="OrthoDB" id="2526171at2759"/>
<keyword evidence="4 6" id="KW-0472">Membrane</keyword>
<reference evidence="7 8" key="1">
    <citation type="journal article" date="2015" name="Fungal Genet. Biol.">
        <title>Evolution of novel wood decay mechanisms in Agaricales revealed by the genome sequences of Fistulina hepatica and Cylindrobasidium torrendii.</title>
        <authorList>
            <person name="Floudas D."/>
            <person name="Held B.W."/>
            <person name="Riley R."/>
            <person name="Nagy L.G."/>
            <person name="Koehler G."/>
            <person name="Ransdell A.S."/>
            <person name="Younus H."/>
            <person name="Chow J."/>
            <person name="Chiniquy J."/>
            <person name="Lipzen A."/>
            <person name="Tritt A."/>
            <person name="Sun H."/>
            <person name="Haridas S."/>
            <person name="LaButti K."/>
            <person name="Ohm R.A."/>
            <person name="Kues U."/>
            <person name="Blanchette R.A."/>
            <person name="Grigoriev I.V."/>
            <person name="Minto R.E."/>
            <person name="Hibbett D.S."/>
        </authorList>
    </citation>
    <scope>NUCLEOTIDE SEQUENCE [LARGE SCALE GENOMIC DNA]</scope>
    <source>
        <strain evidence="7 8">FP15055 ss-10</strain>
    </source>
</reference>
<feature type="region of interest" description="Disordered" evidence="5">
    <location>
        <begin position="257"/>
        <end position="313"/>
    </location>
</feature>
<comment type="subcellular location">
    <subcellularLocation>
        <location evidence="1">Membrane</location>
        <topology evidence="1">Single-pass membrane protein</topology>
    </subcellularLocation>
</comment>
<dbReference type="Gene3D" id="1.20.5.510">
    <property type="entry name" value="Single helix bin"/>
    <property type="match status" value="1"/>
</dbReference>
<dbReference type="STRING" id="1314674.A0A0D7B743"/>
<evidence type="ECO:0000256" key="5">
    <source>
        <dbReference type="SAM" id="MobiDB-lite"/>
    </source>
</evidence>
<gene>
    <name evidence="7" type="ORF">CYLTODRAFT_423463</name>
</gene>
<accession>A0A0D7B743</accession>
<dbReference type="InterPro" id="IPR051694">
    <property type="entry name" value="Immunoregulatory_rcpt-like"/>
</dbReference>
<evidence type="ECO:0000256" key="2">
    <source>
        <dbReference type="ARBA" id="ARBA00022692"/>
    </source>
</evidence>
<proteinExistence type="predicted"/>
<feature type="transmembrane region" description="Helical" evidence="6">
    <location>
        <begin position="156"/>
        <end position="178"/>
    </location>
</feature>
<dbReference type="Proteomes" id="UP000054007">
    <property type="component" value="Unassembled WGS sequence"/>
</dbReference>
<keyword evidence="3 6" id="KW-1133">Transmembrane helix</keyword>